<dbReference type="GO" id="GO:0015078">
    <property type="term" value="F:proton transmembrane transporter activity"/>
    <property type="evidence" value="ECO:0007669"/>
    <property type="project" value="InterPro"/>
</dbReference>
<evidence type="ECO:0000256" key="8">
    <source>
        <dbReference type="ARBA" id="ARBA00022989"/>
    </source>
</evidence>
<dbReference type="AlphaFoldDB" id="A0A343A6M6"/>
<proteinExistence type="inferred from homology"/>
<evidence type="ECO:0000256" key="4">
    <source>
        <dbReference type="ARBA" id="ARBA00022448"/>
    </source>
</evidence>
<evidence type="ECO:0000256" key="13">
    <source>
        <dbReference type="SAM" id="Phobius"/>
    </source>
</evidence>
<evidence type="ECO:0000256" key="5">
    <source>
        <dbReference type="ARBA" id="ARBA00022547"/>
    </source>
</evidence>
<evidence type="ECO:0000256" key="1">
    <source>
        <dbReference type="ARBA" id="ARBA00004304"/>
    </source>
</evidence>
<name>A0A343A6M6_9CUCU</name>
<comment type="subunit">
    <text evidence="3">F-type ATPases have 2 components, CF(1) - the catalytic core - and CF(0) - the membrane proton channel.</text>
</comment>
<keyword evidence="11 13" id="KW-0472">Membrane</keyword>
<dbReference type="GO" id="GO:0015986">
    <property type="term" value="P:proton motive force-driven ATP synthesis"/>
    <property type="evidence" value="ECO:0007669"/>
    <property type="project" value="InterPro"/>
</dbReference>
<keyword evidence="9 12" id="KW-0406">Ion transport</keyword>
<evidence type="ECO:0000256" key="9">
    <source>
        <dbReference type="ARBA" id="ARBA00023065"/>
    </source>
</evidence>
<feature type="transmembrane region" description="Helical" evidence="13">
    <location>
        <begin position="12"/>
        <end position="31"/>
    </location>
</feature>
<evidence type="ECO:0000256" key="7">
    <source>
        <dbReference type="ARBA" id="ARBA00022781"/>
    </source>
</evidence>
<keyword evidence="5 12" id="KW-0138">CF(0)</keyword>
<dbReference type="RefSeq" id="YP_009442010.1">
    <property type="nucleotide sequence ID" value="NC_036294.1"/>
</dbReference>
<sequence length="51" mass="5986">MPQMAPLSWTSLLVYFSVLLMISVAINYYIFSYKPKTSTPKAQKSLINWKW</sequence>
<keyword evidence="8 13" id="KW-1133">Transmembrane helix</keyword>
<dbReference type="GeneID" id="34948376"/>
<dbReference type="InterPro" id="IPR001421">
    <property type="entry name" value="ATP8_metazoa"/>
</dbReference>
<comment type="similarity">
    <text evidence="2 12">Belongs to the ATPase protein 8 family.</text>
</comment>
<keyword evidence="6 12" id="KW-0812">Transmembrane</keyword>
<gene>
    <name evidence="14" type="primary">atp8</name>
</gene>
<comment type="subcellular location">
    <subcellularLocation>
        <location evidence="1 12">Mitochondrion membrane</location>
        <topology evidence="1 12">Single-pass membrane protein</topology>
    </subcellularLocation>
</comment>
<dbReference type="GO" id="GO:0045259">
    <property type="term" value="C:proton-transporting ATP synthase complex"/>
    <property type="evidence" value="ECO:0007669"/>
    <property type="project" value="UniProtKB-KW"/>
</dbReference>
<dbReference type="EMBL" id="KX035218">
    <property type="protein sequence ID" value="AOY40231.1"/>
    <property type="molecule type" value="Genomic_DNA"/>
</dbReference>
<dbReference type="Pfam" id="PF00895">
    <property type="entry name" value="ATP-synt_8"/>
    <property type="match status" value="1"/>
</dbReference>
<dbReference type="GO" id="GO:0031966">
    <property type="term" value="C:mitochondrial membrane"/>
    <property type="evidence" value="ECO:0007669"/>
    <property type="project" value="UniProtKB-SubCell"/>
</dbReference>
<keyword evidence="10 12" id="KW-0496">Mitochondrion</keyword>
<evidence type="ECO:0000256" key="11">
    <source>
        <dbReference type="ARBA" id="ARBA00023136"/>
    </source>
</evidence>
<keyword evidence="7 12" id="KW-0375">Hydrogen ion transport</keyword>
<protein>
    <recommendedName>
        <fullName evidence="12">ATP synthase complex subunit 8</fullName>
    </recommendedName>
</protein>
<geneLocation type="mitochondrion" evidence="14"/>
<evidence type="ECO:0000256" key="12">
    <source>
        <dbReference type="RuleBase" id="RU003661"/>
    </source>
</evidence>
<reference evidence="14" key="1">
    <citation type="submission" date="2016-04" db="EMBL/GenBank/DDBJ databases">
        <title>Mitochondria of Scolytid beetles.</title>
        <authorList>
            <person name="Miller K."/>
            <person name="Linard B."/>
            <person name="Vogler A.P."/>
        </authorList>
    </citation>
    <scope>NUCLEOTIDE SEQUENCE</scope>
</reference>
<evidence type="ECO:0000256" key="3">
    <source>
        <dbReference type="ARBA" id="ARBA00011291"/>
    </source>
</evidence>
<keyword evidence="4 12" id="KW-0813">Transport</keyword>
<organism evidence="14">
    <name type="scientific">Gnathotrichus materiarius</name>
    <dbReference type="NCBI Taxonomy" id="1220286"/>
    <lineage>
        <taxon>Eukaryota</taxon>
        <taxon>Metazoa</taxon>
        <taxon>Ecdysozoa</taxon>
        <taxon>Arthropoda</taxon>
        <taxon>Hexapoda</taxon>
        <taxon>Insecta</taxon>
        <taxon>Pterygota</taxon>
        <taxon>Neoptera</taxon>
        <taxon>Endopterygota</taxon>
        <taxon>Coleoptera</taxon>
        <taxon>Polyphaga</taxon>
        <taxon>Cucujiformia</taxon>
        <taxon>Curculionidae</taxon>
        <taxon>Scolytinae</taxon>
        <taxon>Gnathotrichus</taxon>
    </lineage>
</organism>
<evidence type="ECO:0000313" key="14">
    <source>
        <dbReference type="EMBL" id="AOY40231.1"/>
    </source>
</evidence>
<evidence type="ECO:0000256" key="2">
    <source>
        <dbReference type="ARBA" id="ARBA00008892"/>
    </source>
</evidence>
<evidence type="ECO:0000256" key="6">
    <source>
        <dbReference type="ARBA" id="ARBA00022692"/>
    </source>
</evidence>
<accession>A0A343A6M6</accession>
<evidence type="ECO:0000256" key="10">
    <source>
        <dbReference type="ARBA" id="ARBA00023128"/>
    </source>
</evidence>